<organism evidence="1 2">
    <name type="scientific">Xanthomonas axonopodis</name>
    <dbReference type="NCBI Taxonomy" id="53413"/>
    <lineage>
        <taxon>Bacteria</taxon>
        <taxon>Pseudomonadati</taxon>
        <taxon>Pseudomonadota</taxon>
        <taxon>Gammaproteobacteria</taxon>
        <taxon>Lysobacterales</taxon>
        <taxon>Lysobacteraceae</taxon>
        <taxon>Xanthomonas</taxon>
    </lineage>
</organism>
<evidence type="ECO:0000313" key="2">
    <source>
        <dbReference type="Proteomes" id="UP000054035"/>
    </source>
</evidence>
<proteinExistence type="predicted"/>
<protein>
    <submittedName>
        <fullName evidence="1">Uncharacterized protein</fullName>
    </submittedName>
</protein>
<accession>A0A0P6VD45</accession>
<sequence length="66" mass="7160">MHAASGQCARQRAVRTVALLCCAQQVWCIRMWACSSIVHRRAMDKRTASIVSVAASMTTPGQLRAG</sequence>
<name>A0A0P6VD45_9XANT</name>
<dbReference type="EMBL" id="JFAQ01000049">
    <property type="protein sequence ID" value="KPL49822.1"/>
    <property type="molecule type" value="Genomic_DNA"/>
</dbReference>
<dbReference type="Proteomes" id="UP000054035">
    <property type="component" value="Unassembled WGS sequence"/>
</dbReference>
<dbReference type="AlphaFoldDB" id="A0A0P6VD45"/>
<gene>
    <name evidence="1" type="ORF">XAXN_05255</name>
</gene>
<reference evidence="1 2" key="1">
    <citation type="submission" date="2014-02" db="EMBL/GenBank/DDBJ databases">
        <title>Genome sequence of Xanthomonas axonopodis DSM 3585 (T).</title>
        <authorList>
            <person name="Midha S."/>
            <person name="Patil P.B."/>
        </authorList>
    </citation>
    <scope>NUCLEOTIDE SEQUENCE [LARGE SCALE GENOMIC DNA]</scope>
    <source>
        <strain evidence="1 2">DSM 3585</strain>
    </source>
</reference>
<dbReference type="PATRIC" id="fig|53413.25.peg.3464"/>
<comment type="caution">
    <text evidence="1">The sequence shown here is derived from an EMBL/GenBank/DDBJ whole genome shotgun (WGS) entry which is preliminary data.</text>
</comment>
<evidence type="ECO:0000313" key="1">
    <source>
        <dbReference type="EMBL" id="KPL49822.1"/>
    </source>
</evidence>